<dbReference type="Pfam" id="PF13336">
    <property type="entry name" value="AcetylCoA_hyd_C"/>
    <property type="match status" value="1"/>
</dbReference>
<dbReference type="Pfam" id="PF00583">
    <property type="entry name" value="Acetyltransf_1"/>
    <property type="match status" value="1"/>
</dbReference>
<dbReference type="InterPro" id="IPR016181">
    <property type="entry name" value="Acyl_CoA_acyltransferase"/>
</dbReference>
<evidence type="ECO:0000256" key="1">
    <source>
        <dbReference type="ARBA" id="ARBA00009632"/>
    </source>
</evidence>
<dbReference type="SUPFAM" id="SSF100950">
    <property type="entry name" value="NagB/RpiA/CoA transferase-like"/>
    <property type="match status" value="2"/>
</dbReference>
<reference evidence="4 5" key="1">
    <citation type="submission" date="2023-04" db="EMBL/GenBank/DDBJ databases">
        <title>Marinobulbifer ophiurae gen. nov., sp. Nov., isolate from tissue of brittle star Ophioplocus japonicus.</title>
        <authorList>
            <person name="Kawano K."/>
            <person name="Sawayama S."/>
            <person name="Nakagawa S."/>
        </authorList>
    </citation>
    <scope>NUCLEOTIDE SEQUENCE [LARGE SCALE GENOMIC DNA]</scope>
    <source>
        <strain evidence="4 5">NKW57</strain>
    </source>
</reference>
<dbReference type="InterPro" id="IPR038460">
    <property type="entry name" value="AcetylCoA_hyd_C_sf"/>
</dbReference>
<evidence type="ECO:0000313" key="5">
    <source>
        <dbReference type="Proteomes" id="UP001224392"/>
    </source>
</evidence>
<dbReference type="InterPro" id="IPR003702">
    <property type="entry name" value="ActCoA_hydro_N"/>
</dbReference>
<dbReference type="Gene3D" id="3.40.630.30">
    <property type="match status" value="1"/>
</dbReference>
<gene>
    <name evidence="4" type="ORF">MNKW57_23730</name>
</gene>
<sequence length="618" mass="69258">MLTHPRSGATFQWKDLLKSGDRIFIGSNAAVPSALVDDLITHRGELRDIEATHILTLEDHWARREYDDLFKVNSLFIGGDNVRQAIAEGRADYTPSFLSEVPRLFSDRILPLDAALVMVTPPDEFGYCSLGVSVDVVSAAVKNARHVVALVNPNMPRTNGHSFIHIDQISAWMDSDKPIPELAPPQLDQVTEQIGQYVSLLIEDGATLQLGIGKIPDAVLRYLGNHKDLGLHSEMISDGVIDLIRKGVINNRRKTFHKGKTIATFCMGTRDLYDFVDGNPHVEFYPAEHVNSPVKIARNDNMVSINSAIEVDLTGQVVADSIGYKFYSGIGGQVDFIRGAALSKGGKPIIALPSTTKDGKISKIVAQVTEGGGVVTSRGHVHYVVTEYGIASLRGKSIRERALELIRIAHPRFRRELLNEVRKYYWVPEYQEQMPTPVPELGPVEMKKYTFDGIEYTLRPLHPADERKLQEFFYTHNKETLMMRYNHHVTHMSREKSCSLVSVDQEKDLALCFTDQEEGEVIQGVGRYYYIEANNSCEVAFVIKESRRGKGIASTLLKEMEQVARMRGIDKMIAAVRRDNKPMLAVFENRGFVSKPGDDMGEVYLELDLKSKGSEREL</sequence>
<dbReference type="Pfam" id="PF02550">
    <property type="entry name" value="AcetylCoA_hydro"/>
    <property type="match status" value="1"/>
</dbReference>
<dbReference type="SUPFAM" id="SSF55729">
    <property type="entry name" value="Acyl-CoA N-acyltransferases (Nat)"/>
    <property type="match status" value="1"/>
</dbReference>
<dbReference type="Gene3D" id="3.40.1080.20">
    <property type="entry name" value="Acetyl-CoA hydrolase/transferase C-terminal domain"/>
    <property type="match status" value="1"/>
</dbReference>
<dbReference type="PROSITE" id="PS51186">
    <property type="entry name" value="GNAT"/>
    <property type="match status" value="1"/>
</dbReference>
<evidence type="ECO:0000313" key="4">
    <source>
        <dbReference type="EMBL" id="GMG88052.1"/>
    </source>
</evidence>
<organism evidence="4 5">
    <name type="scientific">Biformimicrobium ophioploci</name>
    <dbReference type="NCBI Taxonomy" id="3036711"/>
    <lineage>
        <taxon>Bacteria</taxon>
        <taxon>Pseudomonadati</taxon>
        <taxon>Pseudomonadota</taxon>
        <taxon>Gammaproteobacteria</taxon>
        <taxon>Cellvibrionales</taxon>
        <taxon>Microbulbiferaceae</taxon>
        <taxon>Biformimicrobium</taxon>
    </lineage>
</organism>
<comment type="caution">
    <text evidence="4">The sequence shown here is derived from an EMBL/GenBank/DDBJ whole genome shotgun (WGS) entry which is preliminary data.</text>
</comment>
<proteinExistence type="inferred from homology"/>
<evidence type="ECO:0000256" key="2">
    <source>
        <dbReference type="ARBA" id="ARBA00022679"/>
    </source>
</evidence>
<keyword evidence="5" id="KW-1185">Reference proteome</keyword>
<dbReference type="InterPro" id="IPR046433">
    <property type="entry name" value="ActCoA_hydro"/>
</dbReference>
<feature type="domain" description="N-acetyltransferase" evidence="3">
    <location>
        <begin position="456"/>
        <end position="610"/>
    </location>
</feature>
<dbReference type="EMBL" id="BSYJ01000004">
    <property type="protein sequence ID" value="GMG88052.1"/>
    <property type="molecule type" value="Genomic_DNA"/>
</dbReference>
<dbReference type="PANTHER" id="PTHR21432:SF20">
    <property type="entry name" value="ACETYL-COA HYDROLASE"/>
    <property type="match status" value="1"/>
</dbReference>
<name>A0ABQ6M143_9GAMM</name>
<dbReference type="InterPro" id="IPR000182">
    <property type="entry name" value="GNAT_dom"/>
</dbReference>
<dbReference type="Gene3D" id="3.40.1080.10">
    <property type="entry name" value="Glutaconate Coenzyme A-transferase"/>
    <property type="match status" value="1"/>
</dbReference>
<protein>
    <recommendedName>
        <fullName evidence="3">N-acetyltransferase domain-containing protein</fullName>
    </recommendedName>
</protein>
<dbReference type="Gene3D" id="3.30.750.70">
    <property type="entry name" value="4-hydroxybutyrate coenzyme like domains"/>
    <property type="match status" value="1"/>
</dbReference>
<dbReference type="InterPro" id="IPR026888">
    <property type="entry name" value="AcetylCoA_hyd_C"/>
</dbReference>
<dbReference type="CDD" id="cd04301">
    <property type="entry name" value="NAT_SF"/>
    <property type="match status" value="1"/>
</dbReference>
<accession>A0ABQ6M143</accession>
<dbReference type="InterPro" id="IPR037171">
    <property type="entry name" value="NagB/RpiA_transferase-like"/>
</dbReference>
<keyword evidence="2" id="KW-0808">Transferase</keyword>
<comment type="similarity">
    <text evidence="1">Belongs to the acetyl-CoA hydrolase/transferase family.</text>
</comment>
<dbReference type="PANTHER" id="PTHR21432">
    <property type="entry name" value="ACETYL-COA HYDROLASE-RELATED"/>
    <property type="match status" value="1"/>
</dbReference>
<dbReference type="Proteomes" id="UP001224392">
    <property type="component" value="Unassembled WGS sequence"/>
</dbReference>
<evidence type="ECO:0000259" key="3">
    <source>
        <dbReference type="PROSITE" id="PS51186"/>
    </source>
</evidence>
<dbReference type="RefSeq" id="WP_285764658.1">
    <property type="nucleotide sequence ID" value="NZ_BSYJ01000004.1"/>
</dbReference>